<organism evidence="1 2">
    <name type="scientific">Aeoliella mucimassa</name>
    <dbReference type="NCBI Taxonomy" id="2527972"/>
    <lineage>
        <taxon>Bacteria</taxon>
        <taxon>Pseudomonadati</taxon>
        <taxon>Planctomycetota</taxon>
        <taxon>Planctomycetia</taxon>
        <taxon>Pirellulales</taxon>
        <taxon>Lacipirellulaceae</taxon>
        <taxon>Aeoliella</taxon>
    </lineage>
</organism>
<reference evidence="1 2" key="1">
    <citation type="submission" date="2019-02" db="EMBL/GenBank/DDBJ databases">
        <title>Deep-cultivation of Planctomycetes and their phenomic and genomic characterization uncovers novel biology.</title>
        <authorList>
            <person name="Wiegand S."/>
            <person name="Jogler M."/>
            <person name="Boedeker C."/>
            <person name="Pinto D."/>
            <person name="Vollmers J."/>
            <person name="Rivas-Marin E."/>
            <person name="Kohn T."/>
            <person name="Peeters S.H."/>
            <person name="Heuer A."/>
            <person name="Rast P."/>
            <person name="Oberbeckmann S."/>
            <person name="Bunk B."/>
            <person name="Jeske O."/>
            <person name="Meyerdierks A."/>
            <person name="Storesund J.E."/>
            <person name="Kallscheuer N."/>
            <person name="Luecker S."/>
            <person name="Lage O.M."/>
            <person name="Pohl T."/>
            <person name="Merkel B.J."/>
            <person name="Hornburger P."/>
            <person name="Mueller R.-W."/>
            <person name="Bruemmer F."/>
            <person name="Labrenz M."/>
            <person name="Spormann A.M."/>
            <person name="Op den Camp H."/>
            <person name="Overmann J."/>
            <person name="Amann R."/>
            <person name="Jetten M.S.M."/>
            <person name="Mascher T."/>
            <person name="Medema M.H."/>
            <person name="Devos D.P."/>
            <person name="Kaster A.-K."/>
            <person name="Ovreas L."/>
            <person name="Rohde M."/>
            <person name="Galperin M.Y."/>
            <person name="Jogler C."/>
        </authorList>
    </citation>
    <scope>NUCLEOTIDE SEQUENCE [LARGE SCALE GENOMIC DNA]</scope>
    <source>
        <strain evidence="1 2">Pan181</strain>
    </source>
</reference>
<dbReference type="RefSeq" id="WP_145248613.1">
    <property type="nucleotide sequence ID" value="NZ_CP036278.1"/>
</dbReference>
<proteinExistence type="predicted"/>
<accession>A0A518ART8</accession>
<keyword evidence="2" id="KW-1185">Reference proteome</keyword>
<sequence length="212" mass="22474">MSAPFTHRAGTSLAEVVIATLLVGVLLIAALESAGSAALGTRNRASNVKSTLLAQELLAEVMSMPYQDPDPRANITFGLEADELSGPSERANFDDIDDYDGWSESPPTTRAGIPLDGYSGWQRSVVVVKHMYSHPATTLADGELDDGLRSITVNVEDPTGNVTSLTAFRTEQGALEQPTGLDRTIISNVTIAITSNGQTVRSGANIMNHCTD</sequence>
<name>A0A518ART8_9BACT</name>
<dbReference type="OrthoDB" id="260065at2"/>
<dbReference type="Proteomes" id="UP000315750">
    <property type="component" value="Chromosome"/>
</dbReference>
<evidence type="ECO:0008006" key="3">
    <source>
        <dbReference type="Google" id="ProtNLM"/>
    </source>
</evidence>
<gene>
    <name evidence="1" type="ORF">Pan181_36530</name>
</gene>
<dbReference type="EMBL" id="CP036278">
    <property type="protein sequence ID" value="QDU57437.1"/>
    <property type="molecule type" value="Genomic_DNA"/>
</dbReference>
<dbReference type="KEGG" id="amuc:Pan181_36530"/>
<evidence type="ECO:0000313" key="2">
    <source>
        <dbReference type="Proteomes" id="UP000315750"/>
    </source>
</evidence>
<dbReference type="AlphaFoldDB" id="A0A518ART8"/>
<evidence type="ECO:0000313" key="1">
    <source>
        <dbReference type="EMBL" id="QDU57437.1"/>
    </source>
</evidence>
<protein>
    <recommendedName>
        <fullName evidence="3">Prepilin-type N-terminal cleavage/methylation domain-containing protein</fullName>
    </recommendedName>
</protein>